<gene>
    <name evidence="9" type="ORF">HKX02_04300</name>
</gene>
<feature type="transmembrane region" description="Helical" evidence="8">
    <location>
        <begin position="130"/>
        <end position="156"/>
    </location>
</feature>
<evidence type="ECO:0000256" key="5">
    <source>
        <dbReference type="ARBA" id="ARBA00022692"/>
    </source>
</evidence>
<feature type="transmembrane region" description="Helical" evidence="8">
    <location>
        <begin position="230"/>
        <end position="252"/>
    </location>
</feature>
<proteinExistence type="inferred from homology"/>
<dbReference type="AlphaFoldDB" id="A0A849KDG9"/>
<dbReference type="RefSeq" id="WP_171317343.1">
    <property type="nucleotide sequence ID" value="NZ_JABFCY010000002.1"/>
</dbReference>
<dbReference type="InterPro" id="IPR002781">
    <property type="entry name" value="TM_pro_TauE-like"/>
</dbReference>
<dbReference type="EMBL" id="JABFCY010000002">
    <property type="protein sequence ID" value="NNU59481.1"/>
    <property type="molecule type" value="Genomic_DNA"/>
</dbReference>
<evidence type="ECO:0000256" key="2">
    <source>
        <dbReference type="ARBA" id="ARBA00009142"/>
    </source>
</evidence>
<evidence type="ECO:0000256" key="3">
    <source>
        <dbReference type="ARBA" id="ARBA00022448"/>
    </source>
</evidence>
<evidence type="ECO:0000256" key="7">
    <source>
        <dbReference type="ARBA" id="ARBA00023136"/>
    </source>
</evidence>
<comment type="similarity">
    <text evidence="2 8">Belongs to the 4-toluene sulfonate uptake permease (TSUP) (TC 2.A.102) family.</text>
</comment>
<accession>A0A849KDG9</accession>
<dbReference type="GO" id="GO:0005886">
    <property type="term" value="C:plasma membrane"/>
    <property type="evidence" value="ECO:0007669"/>
    <property type="project" value="UniProtKB-SubCell"/>
</dbReference>
<comment type="caution">
    <text evidence="9">The sequence shown here is derived from an EMBL/GenBank/DDBJ whole genome shotgun (WGS) entry which is preliminary data.</text>
</comment>
<feature type="transmembrane region" description="Helical" evidence="8">
    <location>
        <begin position="197"/>
        <end position="218"/>
    </location>
</feature>
<keyword evidence="4 8" id="KW-1003">Cell membrane</keyword>
<feature type="transmembrane region" description="Helical" evidence="8">
    <location>
        <begin position="33"/>
        <end position="59"/>
    </location>
</feature>
<keyword evidence="7 8" id="KW-0472">Membrane</keyword>
<evidence type="ECO:0000313" key="9">
    <source>
        <dbReference type="EMBL" id="NNU59481.1"/>
    </source>
</evidence>
<keyword evidence="6 8" id="KW-1133">Transmembrane helix</keyword>
<keyword evidence="10" id="KW-1185">Reference proteome</keyword>
<evidence type="ECO:0000256" key="1">
    <source>
        <dbReference type="ARBA" id="ARBA00004651"/>
    </source>
</evidence>
<dbReference type="PANTHER" id="PTHR30269">
    <property type="entry name" value="TRANSMEMBRANE PROTEIN YFCA"/>
    <property type="match status" value="1"/>
</dbReference>
<evidence type="ECO:0000256" key="8">
    <source>
        <dbReference type="RuleBase" id="RU363041"/>
    </source>
</evidence>
<evidence type="ECO:0000256" key="4">
    <source>
        <dbReference type="ARBA" id="ARBA00022475"/>
    </source>
</evidence>
<sequence length="253" mass="26795">MTQSVALLVTITLTFLGAGFVKGLTGMGLPTVAMGVLGALISPLTAASLLIVPSFITNVWQLLAGPSFRALALRLWAMMVAIIAGTWIGSFLLVGGETILTTSLLGACLVIYAGYTLFARQWQVSRRHEVWLSPLIGLLTGLIAGATGVFVIPAVPYLQALGLKKDDLVQALGLSFTVSTIALAIGLSSHQAYSGDILLISLAAVLPALAGMGLGQLFRQKISPERFRLWFLVGLMLLGAEMLVRPIFLLSFQ</sequence>
<feature type="transmembrane region" description="Helical" evidence="8">
    <location>
        <begin position="71"/>
        <end position="93"/>
    </location>
</feature>
<dbReference type="PANTHER" id="PTHR30269:SF32">
    <property type="entry name" value="MEMBRANE TRANSPORTER PROTEIN-RELATED"/>
    <property type="match status" value="1"/>
</dbReference>
<feature type="transmembrane region" description="Helical" evidence="8">
    <location>
        <begin position="99"/>
        <end position="118"/>
    </location>
</feature>
<keyword evidence="5 8" id="KW-0812">Transmembrane</keyword>
<evidence type="ECO:0000313" key="10">
    <source>
        <dbReference type="Proteomes" id="UP000574931"/>
    </source>
</evidence>
<dbReference type="Proteomes" id="UP000574931">
    <property type="component" value="Unassembled WGS sequence"/>
</dbReference>
<organism evidence="9 10">
    <name type="scientific">Ochrobactrum soli</name>
    <dbReference type="NCBI Taxonomy" id="2448455"/>
    <lineage>
        <taxon>Bacteria</taxon>
        <taxon>Pseudomonadati</taxon>
        <taxon>Pseudomonadota</taxon>
        <taxon>Alphaproteobacteria</taxon>
        <taxon>Hyphomicrobiales</taxon>
        <taxon>Brucellaceae</taxon>
        <taxon>Brucella/Ochrobactrum group</taxon>
        <taxon>Ochrobactrum</taxon>
    </lineage>
</organism>
<evidence type="ECO:0000256" key="6">
    <source>
        <dbReference type="ARBA" id="ARBA00022989"/>
    </source>
</evidence>
<name>A0A849KDG9_9HYPH</name>
<keyword evidence="3" id="KW-0813">Transport</keyword>
<protein>
    <recommendedName>
        <fullName evidence="8">Probable membrane transporter protein</fullName>
    </recommendedName>
</protein>
<dbReference type="InterPro" id="IPR052017">
    <property type="entry name" value="TSUP"/>
</dbReference>
<dbReference type="Pfam" id="PF01925">
    <property type="entry name" value="TauE"/>
    <property type="match status" value="1"/>
</dbReference>
<feature type="transmembrane region" description="Helical" evidence="8">
    <location>
        <begin position="168"/>
        <end position="185"/>
    </location>
</feature>
<reference evidence="9 10" key="1">
    <citation type="submission" date="2020-05" db="EMBL/GenBank/DDBJ databases">
        <title>Draft Genome Sequence of Ochrobactrum soli Isolated from Stable Fly Gut.</title>
        <authorList>
            <person name="Pileggi M.T."/>
            <person name="Vazhakkala L.J."/>
            <person name="Wong C.N."/>
        </authorList>
    </citation>
    <scope>NUCLEOTIDE SEQUENCE [LARGE SCALE GENOMIC DNA]</scope>
    <source>
        <strain evidence="9 10">MTP-C0764</strain>
    </source>
</reference>
<comment type="subcellular location">
    <subcellularLocation>
        <location evidence="1 8">Cell membrane</location>
        <topology evidence="1 8">Multi-pass membrane protein</topology>
    </subcellularLocation>
</comment>